<protein>
    <submittedName>
        <fullName evidence="4">Uncharacterized protein</fullName>
    </submittedName>
</protein>
<proteinExistence type="predicted"/>
<dbReference type="EMBL" id="QXFT01000524">
    <property type="protein sequence ID" value="KAE9341622.1"/>
    <property type="molecule type" value="Genomic_DNA"/>
</dbReference>
<dbReference type="EMBL" id="QXFU01000218">
    <property type="protein sequence ID" value="KAE9039969.1"/>
    <property type="molecule type" value="Genomic_DNA"/>
</dbReference>
<dbReference type="Proteomes" id="UP000434957">
    <property type="component" value="Unassembled WGS sequence"/>
</dbReference>
<evidence type="ECO:0000313" key="2">
    <source>
        <dbReference type="EMBL" id="KAE9030510.1"/>
    </source>
</evidence>
<accession>A0A6A4F7E3</accession>
<evidence type="ECO:0000313" key="6">
    <source>
        <dbReference type="Proteomes" id="UP000434957"/>
    </source>
</evidence>
<feature type="compositionally biased region" description="Low complexity" evidence="1">
    <location>
        <begin position="35"/>
        <end position="51"/>
    </location>
</feature>
<evidence type="ECO:0000313" key="4">
    <source>
        <dbReference type="EMBL" id="KAE9341622.1"/>
    </source>
</evidence>
<evidence type="ECO:0000313" key="3">
    <source>
        <dbReference type="EMBL" id="KAE9039969.1"/>
    </source>
</evidence>
<keyword evidence="6" id="KW-1185">Reference proteome</keyword>
<dbReference type="AlphaFoldDB" id="A0A6A4F7E3"/>
<dbReference type="Proteomes" id="UP000435112">
    <property type="component" value="Unassembled WGS sequence"/>
</dbReference>
<comment type="caution">
    <text evidence="4">The sequence shown here is derived from an EMBL/GenBank/DDBJ whole genome shotgun (WGS) entry which is preliminary data.</text>
</comment>
<reference evidence="4 6" key="1">
    <citation type="submission" date="2018-08" db="EMBL/GenBank/DDBJ databases">
        <title>Genomic investigation of the strawberry pathogen Phytophthora fragariae indicates pathogenicity is determined by transcriptional variation in three key races.</title>
        <authorList>
            <person name="Adams T.M."/>
            <person name="Armitage A.D."/>
            <person name="Sobczyk M.K."/>
            <person name="Bates H.J."/>
            <person name="Dunwell J.M."/>
            <person name="Nellist C.F."/>
            <person name="Harrison R.J."/>
        </authorList>
    </citation>
    <scope>NUCLEOTIDE SEQUENCE [LARGE SCALE GENOMIC DNA]</scope>
    <source>
        <strain evidence="2 5">SCRP249</strain>
        <strain evidence="3 7">SCRP324</strain>
        <strain evidence="4 6">SCRP333</strain>
    </source>
</reference>
<evidence type="ECO:0000313" key="7">
    <source>
        <dbReference type="Proteomes" id="UP000435112"/>
    </source>
</evidence>
<name>A0A6A4F7E3_9STRA</name>
<sequence>MAGRPRPALRDMAITFTVALLPCFRTNGITAVGMSSKSTSAGSQKISSASSPRQCTVIS</sequence>
<dbReference type="Proteomes" id="UP000429607">
    <property type="component" value="Unassembled WGS sequence"/>
</dbReference>
<gene>
    <name evidence="2" type="ORF">PR001_g11234</name>
    <name evidence="3" type="ORF">PR002_g5199</name>
    <name evidence="4" type="ORF">PR003_g9897</name>
</gene>
<evidence type="ECO:0000256" key="1">
    <source>
        <dbReference type="SAM" id="MobiDB-lite"/>
    </source>
</evidence>
<feature type="region of interest" description="Disordered" evidence="1">
    <location>
        <begin position="34"/>
        <end position="59"/>
    </location>
</feature>
<dbReference type="EMBL" id="QXFV01000686">
    <property type="protein sequence ID" value="KAE9030510.1"/>
    <property type="molecule type" value="Genomic_DNA"/>
</dbReference>
<evidence type="ECO:0000313" key="5">
    <source>
        <dbReference type="Proteomes" id="UP000429607"/>
    </source>
</evidence>
<organism evidence="4 6">
    <name type="scientific">Phytophthora rubi</name>
    <dbReference type="NCBI Taxonomy" id="129364"/>
    <lineage>
        <taxon>Eukaryota</taxon>
        <taxon>Sar</taxon>
        <taxon>Stramenopiles</taxon>
        <taxon>Oomycota</taxon>
        <taxon>Peronosporomycetes</taxon>
        <taxon>Peronosporales</taxon>
        <taxon>Peronosporaceae</taxon>
        <taxon>Phytophthora</taxon>
    </lineage>
</organism>